<evidence type="ECO:0000259" key="3">
    <source>
        <dbReference type="Pfam" id="PF00561"/>
    </source>
</evidence>
<dbReference type="GO" id="GO:0006535">
    <property type="term" value="P:cysteine biosynthetic process from serine"/>
    <property type="evidence" value="ECO:0007669"/>
    <property type="project" value="TreeGrafter"/>
</dbReference>
<feature type="region of interest" description="Disordered" evidence="2">
    <location>
        <begin position="437"/>
        <end position="456"/>
    </location>
</feature>
<feature type="region of interest" description="Disordered" evidence="2">
    <location>
        <begin position="40"/>
        <end position="77"/>
    </location>
</feature>
<dbReference type="Gene3D" id="3.40.50.1820">
    <property type="entry name" value="alpha/beta hydrolase"/>
    <property type="match status" value="1"/>
</dbReference>
<organism evidence="4 5">
    <name type="scientific">Polyplosphaeria fusca</name>
    <dbReference type="NCBI Taxonomy" id="682080"/>
    <lineage>
        <taxon>Eukaryota</taxon>
        <taxon>Fungi</taxon>
        <taxon>Dikarya</taxon>
        <taxon>Ascomycota</taxon>
        <taxon>Pezizomycotina</taxon>
        <taxon>Dothideomycetes</taxon>
        <taxon>Pleosporomycetidae</taxon>
        <taxon>Pleosporales</taxon>
        <taxon>Tetraplosphaeriaceae</taxon>
        <taxon>Polyplosphaeria</taxon>
    </lineage>
</organism>
<dbReference type="PANTHER" id="PTHR32268">
    <property type="entry name" value="HOMOSERINE O-ACETYLTRANSFERASE"/>
    <property type="match status" value="1"/>
</dbReference>
<dbReference type="GO" id="GO:0009001">
    <property type="term" value="F:serine O-acetyltransferase activity"/>
    <property type="evidence" value="ECO:0007669"/>
    <property type="project" value="TreeGrafter"/>
</dbReference>
<evidence type="ECO:0000256" key="1">
    <source>
        <dbReference type="ARBA" id="ARBA00006886"/>
    </source>
</evidence>
<proteinExistence type="inferred from homology"/>
<feature type="compositionally biased region" description="Basic residues" evidence="2">
    <location>
        <begin position="40"/>
        <end position="54"/>
    </location>
</feature>
<comment type="caution">
    <text evidence="4">The sequence shown here is derived from an EMBL/GenBank/DDBJ whole genome shotgun (WGS) entry which is preliminary data.</text>
</comment>
<dbReference type="HAMAP" id="MF_00296">
    <property type="entry name" value="MetX_acyltransf"/>
    <property type="match status" value="1"/>
</dbReference>
<name>A0A9P4QS78_9PLEO</name>
<dbReference type="GO" id="GO:0009092">
    <property type="term" value="P:homoserine metabolic process"/>
    <property type="evidence" value="ECO:0007669"/>
    <property type="project" value="TreeGrafter"/>
</dbReference>
<dbReference type="InterPro" id="IPR029058">
    <property type="entry name" value="AB_hydrolase_fold"/>
</dbReference>
<dbReference type="NCBIfam" id="TIGR01392">
    <property type="entry name" value="homoserO_Ac_trn"/>
    <property type="match status" value="1"/>
</dbReference>
<evidence type="ECO:0000256" key="2">
    <source>
        <dbReference type="SAM" id="MobiDB-lite"/>
    </source>
</evidence>
<dbReference type="Proteomes" id="UP000799444">
    <property type="component" value="Unassembled WGS sequence"/>
</dbReference>
<dbReference type="NCBIfam" id="NF001209">
    <property type="entry name" value="PRK00175.1"/>
    <property type="match status" value="1"/>
</dbReference>
<dbReference type="OrthoDB" id="444135at2759"/>
<dbReference type="GO" id="GO:0005739">
    <property type="term" value="C:mitochondrion"/>
    <property type="evidence" value="ECO:0007669"/>
    <property type="project" value="TreeGrafter"/>
</dbReference>
<feature type="compositionally biased region" description="Low complexity" evidence="2">
    <location>
        <begin position="443"/>
        <end position="453"/>
    </location>
</feature>
<accession>A0A9P4QS78</accession>
<dbReference type="AlphaFoldDB" id="A0A9P4QS78"/>
<feature type="domain" description="AB hydrolase-1" evidence="3">
    <location>
        <begin position="150"/>
        <end position="495"/>
    </location>
</feature>
<dbReference type="PIRSF" id="PIRSF000443">
    <property type="entry name" value="Homoser_Ac_trans"/>
    <property type="match status" value="1"/>
</dbReference>
<dbReference type="SUPFAM" id="SSF53474">
    <property type="entry name" value="alpha/beta-Hydrolases"/>
    <property type="match status" value="1"/>
</dbReference>
<evidence type="ECO:0000313" key="5">
    <source>
        <dbReference type="Proteomes" id="UP000799444"/>
    </source>
</evidence>
<keyword evidence="5" id="KW-1185">Reference proteome</keyword>
<dbReference type="Pfam" id="PF00561">
    <property type="entry name" value="Abhydrolase_1"/>
    <property type="match status" value="1"/>
</dbReference>
<protein>
    <submittedName>
        <fullName evidence="4">Homoserine acetyltransferase</fullName>
    </submittedName>
</protein>
<reference evidence="4" key="1">
    <citation type="journal article" date="2020" name="Stud. Mycol.">
        <title>101 Dothideomycetes genomes: a test case for predicting lifestyles and emergence of pathogens.</title>
        <authorList>
            <person name="Haridas S."/>
            <person name="Albert R."/>
            <person name="Binder M."/>
            <person name="Bloem J."/>
            <person name="Labutti K."/>
            <person name="Salamov A."/>
            <person name="Andreopoulos B."/>
            <person name="Baker S."/>
            <person name="Barry K."/>
            <person name="Bills G."/>
            <person name="Bluhm B."/>
            <person name="Cannon C."/>
            <person name="Castanera R."/>
            <person name="Culley D."/>
            <person name="Daum C."/>
            <person name="Ezra D."/>
            <person name="Gonzalez J."/>
            <person name="Henrissat B."/>
            <person name="Kuo A."/>
            <person name="Liang C."/>
            <person name="Lipzen A."/>
            <person name="Lutzoni F."/>
            <person name="Magnuson J."/>
            <person name="Mondo S."/>
            <person name="Nolan M."/>
            <person name="Ohm R."/>
            <person name="Pangilinan J."/>
            <person name="Park H.-J."/>
            <person name="Ramirez L."/>
            <person name="Alfaro M."/>
            <person name="Sun H."/>
            <person name="Tritt A."/>
            <person name="Yoshinaga Y."/>
            <person name="Zwiers L.-H."/>
            <person name="Turgeon B."/>
            <person name="Goodwin S."/>
            <person name="Spatafora J."/>
            <person name="Crous P."/>
            <person name="Grigoriev I."/>
        </authorList>
    </citation>
    <scope>NUCLEOTIDE SEQUENCE</scope>
    <source>
        <strain evidence="4">CBS 125425</strain>
    </source>
</reference>
<evidence type="ECO:0000313" key="4">
    <source>
        <dbReference type="EMBL" id="KAF2729956.1"/>
    </source>
</evidence>
<dbReference type="GO" id="GO:0004414">
    <property type="term" value="F:homoserine O-acetyltransferase activity"/>
    <property type="evidence" value="ECO:0007669"/>
    <property type="project" value="TreeGrafter"/>
</dbReference>
<comment type="similarity">
    <text evidence="1">Belongs to the AB hydrolase superfamily. MetX family.</text>
</comment>
<gene>
    <name evidence="4" type="ORF">EJ04DRAFT_57360</name>
</gene>
<dbReference type="EMBL" id="ML996230">
    <property type="protein sequence ID" value="KAF2729956.1"/>
    <property type="molecule type" value="Genomic_DNA"/>
</dbReference>
<sequence length="539" mass="58825">MSVPRSIVAVVGRSSSALSTPAIARARVLSRFSSTKASFRHHSTHSSRKLHQHAPPRSAQQATVAQPEPEPVSFDSSNPALSFPCLDRVESRSASLSLRSLSGPEPSYTTGKHLTFHSEQPLLLDWGGILPEFDIAYETWGSLNETSSNAILLHTGLSASSHAHSTEVNPQPGWWEKFIGPGKPLDTEKYYVICTNVIGGCYGSTGPGSVDPANGENYATRFPILTMEDMVRAQFRLLDNLGIEKLYASVGSSMGGMQSLAAGVLNSERVGRIVSISGCARSHPYSIAMRHTQRQVLMMDPNWNRGFYYGRIPPHGGMKLAREIATVTYRSGPEWEQRFGRRRADPSKPPALCPDFLIETYLDHAGEKWCLEYDPNSLLYVSKAMDLFDLGHQNRTRLNSLRQENSGKYQAFLDGNATAESASSDACSLTLPAQPYEEKEVPAEATAEAGAGTVDPHEPPPDLVAGLRPLAKTPTLVLGVASDILFPAWQQREIANTLRRAGNKNVTHIELGEEKSLFGHDTFLLDLENVGGAVKTFLG</sequence>
<dbReference type="InterPro" id="IPR000073">
    <property type="entry name" value="AB_hydrolase_1"/>
</dbReference>
<dbReference type="InterPro" id="IPR008220">
    <property type="entry name" value="HAT_MetX-like"/>
</dbReference>
<dbReference type="PANTHER" id="PTHR32268:SF16">
    <property type="entry name" value="SERINE O-SUCCINYLTRANSFERASE"/>
    <property type="match status" value="1"/>
</dbReference>
<dbReference type="GO" id="GO:0009086">
    <property type="term" value="P:methionine biosynthetic process"/>
    <property type="evidence" value="ECO:0007669"/>
    <property type="project" value="TreeGrafter"/>
</dbReference>